<dbReference type="PANTHER" id="PTHR36978">
    <property type="entry name" value="P-LOOP CONTAINING NUCLEOTIDE TRIPHOSPHATE HYDROLASE"/>
    <property type="match status" value="1"/>
</dbReference>
<protein>
    <recommendedName>
        <fullName evidence="3">Sulfotransferase family protein</fullName>
    </recommendedName>
</protein>
<dbReference type="Gene3D" id="3.40.50.300">
    <property type="entry name" value="P-loop containing nucleotide triphosphate hydrolases"/>
    <property type="match status" value="1"/>
</dbReference>
<evidence type="ECO:0000313" key="1">
    <source>
        <dbReference type="EMBL" id="MCG2587681.1"/>
    </source>
</evidence>
<dbReference type="SUPFAM" id="SSF52540">
    <property type="entry name" value="P-loop containing nucleoside triphosphate hydrolases"/>
    <property type="match status" value="1"/>
</dbReference>
<name>A0ABS9KA03_9BACT</name>
<dbReference type="RefSeq" id="WP_237852524.1">
    <property type="nucleotide sequence ID" value="NZ_JAKLWS010000003.1"/>
</dbReference>
<gene>
    <name evidence="1" type="ORF">L6773_03820</name>
</gene>
<keyword evidence="2" id="KW-1185">Reference proteome</keyword>
<comment type="caution">
    <text evidence="1">The sequence shown here is derived from an EMBL/GenBank/DDBJ whole genome shotgun (WGS) entry which is preliminary data.</text>
</comment>
<evidence type="ECO:0000313" key="2">
    <source>
        <dbReference type="Proteomes" id="UP001165366"/>
    </source>
</evidence>
<proteinExistence type="predicted"/>
<evidence type="ECO:0008006" key="3">
    <source>
        <dbReference type="Google" id="ProtNLM"/>
    </source>
</evidence>
<organism evidence="1 2">
    <name type="scientific">Rhodohalobacter sulfatireducens</name>
    <dbReference type="NCBI Taxonomy" id="2911366"/>
    <lineage>
        <taxon>Bacteria</taxon>
        <taxon>Pseudomonadati</taxon>
        <taxon>Balneolota</taxon>
        <taxon>Balneolia</taxon>
        <taxon>Balneolales</taxon>
        <taxon>Balneolaceae</taxon>
        <taxon>Rhodohalobacter</taxon>
    </lineage>
</organism>
<dbReference type="EMBL" id="JAKLWS010000003">
    <property type="protein sequence ID" value="MCG2587681.1"/>
    <property type="molecule type" value="Genomic_DNA"/>
</dbReference>
<dbReference type="Pfam" id="PF17784">
    <property type="entry name" value="Sulfotransfer_4"/>
    <property type="match status" value="1"/>
</dbReference>
<accession>A0ABS9KA03</accession>
<dbReference type="PANTHER" id="PTHR36978:SF4">
    <property type="entry name" value="P-LOOP CONTAINING NUCLEOSIDE TRIPHOSPHATE HYDROLASE PROTEIN"/>
    <property type="match status" value="1"/>
</dbReference>
<sequence>MAKAFPKFREMKWRIEVLGKPKVFCIGRNKTGTTSVKRAFQDLGYRVGKEEMAYKYLHAYAKRDFKPIKRFCKTAQVFEDIPFSLPYTYQAMDDAYLGSKFILTIRDSADQWVKSLLNHHKRRFGNNGQLPSKDQLKKLYKIPGLNRLDFEKIKYDTTENDLYDSEFLKETYHRHNDEILNYFRHRKNDLLVINLSEPDSYQRFCDFLGEIPLYKEFPHLNRSQDL</sequence>
<dbReference type="InterPro" id="IPR027417">
    <property type="entry name" value="P-loop_NTPase"/>
</dbReference>
<reference evidence="1" key="1">
    <citation type="submission" date="2022-01" db="EMBL/GenBank/DDBJ databases">
        <authorList>
            <person name="Wang Y."/>
        </authorList>
    </citation>
    <scope>NUCLEOTIDE SEQUENCE</scope>
    <source>
        <strain evidence="1">WB101</strain>
    </source>
</reference>
<reference evidence="1" key="2">
    <citation type="submission" date="2024-05" db="EMBL/GenBank/DDBJ databases">
        <title>Rhodohalobacter halophilus gen. nov., sp. nov., a moderately halophilic member of the family Balneolaceae.</title>
        <authorList>
            <person name="Xia J."/>
        </authorList>
    </citation>
    <scope>NUCLEOTIDE SEQUENCE</scope>
    <source>
        <strain evidence="1">WB101</strain>
    </source>
</reference>
<dbReference type="Proteomes" id="UP001165366">
    <property type="component" value="Unassembled WGS sequence"/>
</dbReference>
<dbReference type="InterPro" id="IPR040632">
    <property type="entry name" value="Sulfotransfer_4"/>
</dbReference>